<gene>
    <name evidence="1" type="ORF">T11_1008</name>
</gene>
<proteinExistence type="predicted"/>
<evidence type="ECO:0000313" key="2">
    <source>
        <dbReference type="Proteomes" id="UP000055024"/>
    </source>
</evidence>
<dbReference type="EMBL" id="JYDP01002118">
    <property type="protein sequence ID" value="KRY97340.1"/>
    <property type="molecule type" value="Genomic_DNA"/>
</dbReference>
<reference evidence="1 2" key="1">
    <citation type="submission" date="2015-01" db="EMBL/GenBank/DDBJ databases">
        <title>Evolution of Trichinella species and genotypes.</title>
        <authorList>
            <person name="Korhonen P.K."/>
            <person name="Edoardo P."/>
            <person name="Giuseppe L.R."/>
            <person name="Gasser R.B."/>
        </authorList>
    </citation>
    <scope>NUCLEOTIDE SEQUENCE [LARGE SCALE GENOMIC DNA]</scope>
    <source>
        <strain evidence="1">ISS1029</strain>
    </source>
</reference>
<dbReference type="Proteomes" id="UP000055024">
    <property type="component" value="Unassembled WGS sequence"/>
</dbReference>
<protein>
    <submittedName>
        <fullName evidence="1">Uncharacterized protein</fullName>
    </submittedName>
</protein>
<comment type="caution">
    <text evidence="1">The sequence shown here is derived from an EMBL/GenBank/DDBJ whole genome shotgun (WGS) entry which is preliminary data.</text>
</comment>
<keyword evidence="2" id="KW-1185">Reference proteome</keyword>
<name>A0A0V1GGN0_9BILA</name>
<dbReference type="AlphaFoldDB" id="A0A0V1GGN0"/>
<accession>A0A0V1GGN0</accession>
<sequence>MGRTKSVHSSWMENGTARKNRALLVREKRYGTDKMERSWLCENTANLYKVGGEFFFWEDDS</sequence>
<organism evidence="1 2">
    <name type="scientific">Trichinella zimbabwensis</name>
    <dbReference type="NCBI Taxonomy" id="268475"/>
    <lineage>
        <taxon>Eukaryota</taxon>
        <taxon>Metazoa</taxon>
        <taxon>Ecdysozoa</taxon>
        <taxon>Nematoda</taxon>
        <taxon>Enoplea</taxon>
        <taxon>Dorylaimia</taxon>
        <taxon>Trichinellida</taxon>
        <taxon>Trichinellidae</taxon>
        <taxon>Trichinella</taxon>
    </lineage>
</organism>
<evidence type="ECO:0000313" key="1">
    <source>
        <dbReference type="EMBL" id="KRY97340.1"/>
    </source>
</evidence>